<feature type="region of interest" description="Disordered" evidence="1">
    <location>
        <begin position="96"/>
        <end position="146"/>
    </location>
</feature>
<evidence type="ECO:0000313" key="3">
    <source>
        <dbReference type="Proteomes" id="UP000015523"/>
    </source>
</evidence>
<dbReference type="OrthoDB" id="2086138at2"/>
<dbReference type="RefSeq" id="WP_021319857.1">
    <property type="nucleotide sequence ID" value="NZ_AUWY01000126.1"/>
</dbReference>
<comment type="caution">
    <text evidence="2">The sequence shown here is derived from an EMBL/GenBank/DDBJ whole genome shotgun (WGS) entry which is preliminary data.</text>
</comment>
<organism evidence="2 3">
    <name type="scientific">Sphingobium ummariense RL-3</name>
    <dbReference type="NCBI Taxonomy" id="1346791"/>
    <lineage>
        <taxon>Bacteria</taxon>
        <taxon>Pseudomonadati</taxon>
        <taxon>Pseudomonadota</taxon>
        <taxon>Alphaproteobacteria</taxon>
        <taxon>Sphingomonadales</taxon>
        <taxon>Sphingomonadaceae</taxon>
        <taxon>Sphingobium</taxon>
    </lineage>
</organism>
<proteinExistence type="predicted"/>
<dbReference type="Proteomes" id="UP000015523">
    <property type="component" value="Unassembled WGS sequence"/>
</dbReference>
<accession>T0K0V0</accession>
<sequence>MSEKFFAALHDDFMENGVAAIARVRFHDPSTYISVIAKLMPQKLEITTPTDGLSDERLAEMLEFAERMAGLHAEQAKVIDVTPTALPAPAVTIETLATPPSRSPGRDAAAAAKRADLEDQAAAARHGEPARPSAAVVDEINPEDLF</sequence>
<dbReference type="PATRIC" id="fig|1346791.3.peg.4142"/>
<dbReference type="AlphaFoldDB" id="T0K0V0"/>
<name>T0K0V0_9SPHN</name>
<protein>
    <submittedName>
        <fullName evidence="2">Uncharacterized protein</fullName>
    </submittedName>
</protein>
<dbReference type="EMBL" id="AUWY01000126">
    <property type="protein sequence ID" value="EQB30134.1"/>
    <property type="molecule type" value="Genomic_DNA"/>
</dbReference>
<gene>
    <name evidence="2" type="ORF">M529_21420</name>
</gene>
<reference evidence="2 3" key="1">
    <citation type="journal article" date="2013" name="Genome Announc.">
        <title>Draft Genome Sequence of Sphingobium ummariense Strain RL-3, a Hexachlorocyclohexane-Degrading Bacterium.</title>
        <authorList>
            <person name="Kohli P."/>
            <person name="Dua A."/>
            <person name="Sangwan N."/>
            <person name="Oldach P."/>
            <person name="Khurana J.P."/>
            <person name="Lal R."/>
        </authorList>
    </citation>
    <scope>NUCLEOTIDE SEQUENCE [LARGE SCALE GENOMIC DNA]</scope>
    <source>
        <strain evidence="2 3">RL-3</strain>
    </source>
</reference>
<evidence type="ECO:0000256" key="1">
    <source>
        <dbReference type="SAM" id="MobiDB-lite"/>
    </source>
</evidence>
<evidence type="ECO:0000313" key="2">
    <source>
        <dbReference type="EMBL" id="EQB30134.1"/>
    </source>
</evidence>
<keyword evidence="3" id="KW-1185">Reference proteome</keyword>